<dbReference type="GO" id="GO:0016811">
    <property type="term" value="F:hydrolase activity, acting on carbon-nitrogen (but not peptide) bonds, in linear amides"/>
    <property type="evidence" value="ECO:0007669"/>
    <property type="project" value="UniProtKB-ARBA"/>
</dbReference>
<dbReference type="Pfam" id="PF01112">
    <property type="entry name" value="Asparaginase_2"/>
    <property type="match status" value="1"/>
</dbReference>
<evidence type="ECO:0000256" key="8">
    <source>
        <dbReference type="SAM" id="MobiDB-lite"/>
    </source>
</evidence>
<evidence type="ECO:0000313" key="10">
    <source>
        <dbReference type="EMBL" id="SDD77220.1"/>
    </source>
</evidence>
<dbReference type="Proteomes" id="UP000198748">
    <property type="component" value="Unassembled WGS sequence"/>
</dbReference>
<keyword evidence="2" id="KW-0378">Hydrolase</keyword>
<feature type="binding site" evidence="6">
    <location>
        <begin position="306"/>
        <end position="309"/>
    </location>
    <ligand>
        <name>substrate</name>
    </ligand>
</feature>
<dbReference type="STRING" id="659014.SAMN04487996_102157"/>
<feature type="signal peptide" evidence="9">
    <location>
        <begin position="1"/>
        <end position="19"/>
    </location>
</feature>
<feature type="region of interest" description="Disordered" evidence="8">
    <location>
        <begin position="178"/>
        <end position="241"/>
    </location>
</feature>
<reference evidence="11" key="1">
    <citation type="submission" date="2016-10" db="EMBL/GenBank/DDBJ databases">
        <authorList>
            <person name="Varghese N."/>
            <person name="Submissions S."/>
        </authorList>
    </citation>
    <scope>NUCLEOTIDE SEQUENCE [LARGE SCALE GENOMIC DNA]</scope>
    <source>
        <strain evidence="11">DSM 25329</strain>
    </source>
</reference>
<protein>
    <recommendedName>
        <fullName evidence="4">Isoaspartyl peptidase</fullName>
    </recommendedName>
</protein>
<feature type="compositionally biased region" description="Basic and acidic residues" evidence="8">
    <location>
        <begin position="178"/>
        <end position="199"/>
    </location>
</feature>
<gene>
    <name evidence="10" type="ORF">SAMN04487996_102157</name>
</gene>
<evidence type="ECO:0000256" key="7">
    <source>
        <dbReference type="PIRSR" id="PIRSR600246-3"/>
    </source>
</evidence>
<feature type="compositionally biased region" description="Low complexity" evidence="8">
    <location>
        <begin position="209"/>
        <end position="238"/>
    </location>
</feature>
<evidence type="ECO:0000313" key="11">
    <source>
        <dbReference type="Proteomes" id="UP000198748"/>
    </source>
</evidence>
<feature type="active site" description="Nucleophile" evidence="5">
    <location>
        <position position="255"/>
    </location>
</feature>
<feature type="chain" id="PRO_5011706705" description="Isoaspartyl peptidase" evidence="9">
    <location>
        <begin position="20"/>
        <end position="389"/>
    </location>
</feature>
<dbReference type="CDD" id="cd04701">
    <property type="entry name" value="Asparaginase_2"/>
    <property type="match status" value="1"/>
</dbReference>
<dbReference type="EMBL" id="FNAN01000002">
    <property type="protein sequence ID" value="SDD77220.1"/>
    <property type="molecule type" value="Genomic_DNA"/>
</dbReference>
<evidence type="ECO:0000256" key="4">
    <source>
        <dbReference type="ARBA" id="ARBA00069124"/>
    </source>
</evidence>
<dbReference type="AlphaFoldDB" id="A0A1G6XGC7"/>
<evidence type="ECO:0000256" key="2">
    <source>
        <dbReference type="ARBA" id="ARBA00022801"/>
    </source>
</evidence>
<feature type="binding site" evidence="6">
    <location>
        <begin position="283"/>
        <end position="286"/>
    </location>
    <ligand>
        <name>substrate</name>
    </ligand>
</feature>
<dbReference type="OrthoDB" id="9780217at2"/>
<dbReference type="FunFam" id="3.60.20.30:FF:000001">
    <property type="entry name" value="Isoaspartyl peptidase/L-asparaginase"/>
    <property type="match status" value="1"/>
</dbReference>
<name>A0A1G6XGC7_9BACT</name>
<evidence type="ECO:0000256" key="1">
    <source>
        <dbReference type="ARBA" id="ARBA00022670"/>
    </source>
</evidence>
<evidence type="ECO:0000256" key="5">
    <source>
        <dbReference type="PIRSR" id="PIRSR600246-1"/>
    </source>
</evidence>
<keyword evidence="9" id="KW-0732">Signal</keyword>
<dbReference type="GO" id="GO:0008233">
    <property type="term" value="F:peptidase activity"/>
    <property type="evidence" value="ECO:0007669"/>
    <property type="project" value="UniProtKB-KW"/>
</dbReference>
<dbReference type="InterPro" id="IPR000246">
    <property type="entry name" value="Peptidase_T2"/>
</dbReference>
<dbReference type="PANTHER" id="PTHR10188:SF6">
    <property type="entry name" value="N(4)-(BETA-N-ACETYLGLUCOSAMINYL)-L-ASPARAGINASE"/>
    <property type="match status" value="1"/>
</dbReference>
<dbReference type="GO" id="GO:0006508">
    <property type="term" value="P:proteolysis"/>
    <property type="evidence" value="ECO:0007669"/>
    <property type="project" value="UniProtKB-KW"/>
</dbReference>
<dbReference type="PANTHER" id="PTHR10188">
    <property type="entry name" value="L-ASPARAGINASE"/>
    <property type="match status" value="1"/>
</dbReference>
<sequence length="389" mass="40768">MKRLSLTLLAMLTCVSAFAQDFSDKITLVIHGGAGTITRANMSPESEKAYRNAMNTALEKGYDVLKKGGTSVQAVEAAIHVMEDSPLFNAGKGAVFTNESKNELDAAIMEGKTLKAGAVAGVTTIKNPISAAIAVMDQSVHVMMAGKGAEQFAKEKGLEIVAPSYFYTEARYKALERAKEAEKGEKEDGVKGGKEDGGKGKKGSGPFVPSSHSSLSSPSSPSSLSSPSSHSSHSSPSSINSTEDLIFTEGKKFGTVGCVALDKYGNLAAGTSTGGMTNKRYGRIGDAPIIGVGTYANNATCAVSATGHGEYFIRSVVAHDISALMEYKGMSLGDAANEVVMKKLVERGGEGGVIAVDRNGNVAMPFNSEGMYRGYIKADGKREILIYKD</sequence>
<accession>A0A1G6XGC7</accession>
<organism evidence="10 11">
    <name type="scientific">Dyadobacter soli</name>
    <dbReference type="NCBI Taxonomy" id="659014"/>
    <lineage>
        <taxon>Bacteria</taxon>
        <taxon>Pseudomonadati</taxon>
        <taxon>Bacteroidota</taxon>
        <taxon>Cytophagia</taxon>
        <taxon>Cytophagales</taxon>
        <taxon>Spirosomataceae</taxon>
        <taxon>Dyadobacter</taxon>
    </lineage>
</organism>
<evidence type="ECO:0000256" key="6">
    <source>
        <dbReference type="PIRSR" id="PIRSR600246-2"/>
    </source>
</evidence>
<dbReference type="InterPro" id="IPR029055">
    <property type="entry name" value="Ntn_hydrolases_N"/>
</dbReference>
<proteinExistence type="predicted"/>
<dbReference type="Gene3D" id="3.60.20.30">
    <property type="entry name" value="(Glycosyl)asparaginase"/>
    <property type="match status" value="1"/>
</dbReference>
<evidence type="ECO:0000256" key="3">
    <source>
        <dbReference type="ARBA" id="ARBA00022813"/>
    </source>
</evidence>
<dbReference type="RefSeq" id="WP_090146584.1">
    <property type="nucleotide sequence ID" value="NZ_FNAN01000002.1"/>
</dbReference>
<dbReference type="SUPFAM" id="SSF56235">
    <property type="entry name" value="N-terminal nucleophile aminohydrolases (Ntn hydrolases)"/>
    <property type="match status" value="1"/>
</dbReference>
<evidence type="ECO:0000256" key="9">
    <source>
        <dbReference type="SAM" id="SignalP"/>
    </source>
</evidence>
<keyword evidence="1" id="KW-0645">Protease</keyword>
<keyword evidence="3" id="KW-0068">Autocatalytic cleavage</keyword>
<keyword evidence="11" id="KW-1185">Reference proteome</keyword>
<feature type="site" description="Cleavage; by autolysis" evidence="7">
    <location>
        <begin position="254"/>
        <end position="255"/>
    </location>
</feature>